<proteinExistence type="predicted"/>
<keyword evidence="2" id="KW-1185">Reference proteome</keyword>
<comment type="caution">
    <text evidence="1">The sequence shown here is derived from an EMBL/GenBank/DDBJ whole genome shotgun (WGS) entry which is preliminary data.</text>
</comment>
<dbReference type="EMBL" id="JAEPRC010000611">
    <property type="protein sequence ID" value="KAG2194068.1"/>
    <property type="molecule type" value="Genomic_DNA"/>
</dbReference>
<sequence length="412" mass="47101">MEYKKNKICNTRFQQSSPYTDFHDGMAFRNFLYNGETTELQTIDLAMYVDAFLPFDRSRTKMTLIMFTVLNLPPEERYKQQNIIITAVPTGVNRPGDIFSFLAPVLEEILVMKKLGLTVNVGQSTHYYKVRLCLSVGDIPGIAELCRHSGHTSYKGCRVCIIKGTRVEGKDGIYFPNIDYTSGDCVSYPIISRLSYGLHGIKSKSPLTLFKSFNGFSSYSLDEMHLWGSNVSKHLWSMIDDNLTKFGINNPLYLKTKYKESLEKYIEQSISLNPANAAIGEFNEACRLSEMKLITQQDIAKIRSHIEVWHKFLSKYIGVSSFTINQHYLSHIGIYIEHLGPLRCISTRPLERMIGCIKRKIKSASKPAENVANGVLAHHQFWQNQWDDQPPQQCNKSPEHIPIADMVSVYYH</sequence>
<organism evidence="1 2">
    <name type="scientific">Mucor plumbeus</name>
    <dbReference type="NCBI Taxonomy" id="97098"/>
    <lineage>
        <taxon>Eukaryota</taxon>
        <taxon>Fungi</taxon>
        <taxon>Fungi incertae sedis</taxon>
        <taxon>Mucoromycota</taxon>
        <taxon>Mucoromycotina</taxon>
        <taxon>Mucoromycetes</taxon>
        <taxon>Mucorales</taxon>
        <taxon>Mucorineae</taxon>
        <taxon>Mucoraceae</taxon>
        <taxon>Mucor</taxon>
    </lineage>
</organism>
<evidence type="ECO:0000313" key="2">
    <source>
        <dbReference type="Proteomes" id="UP000650833"/>
    </source>
</evidence>
<dbReference type="InterPro" id="IPR004242">
    <property type="entry name" value="Transposase_21"/>
</dbReference>
<name>A0A8H7QM37_9FUNG</name>
<protein>
    <recommendedName>
        <fullName evidence="3">Transposase domain-containing protein</fullName>
    </recommendedName>
</protein>
<dbReference type="Pfam" id="PF02992">
    <property type="entry name" value="Transposase_21"/>
    <property type="match status" value="1"/>
</dbReference>
<evidence type="ECO:0000313" key="1">
    <source>
        <dbReference type="EMBL" id="KAG2194068.1"/>
    </source>
</evidence>
<dbReference type="Proteomes" id="UP000650833">
    <property type="component" value="Unassembled WGS sequence"/>
</dbReference>
<evidence type="ECO:0008006" key="3">
    <source>
        <dbReference type="Google" id="ProtNLM"/>
    </source>
</evidence>
<reference evidence="1" key="1">
    <citation type="submission" date="2020-12" db="EMBL/GenBank/DDBJ databases">
        <title>Metabolic potential, ecology and presence of endohyphal bacteria is reflected in genomic diversity of Mucoromycotina.</title>
        <authorList>
            <person name="Muszewska A."/>
            <person name="Okrasinska A."/>
            <person name="Steczkiewicz K."/>
            <person name="Drgas O."/>
            <person name="Orlowska M."/>
            <person name="Perlinska-Lenart U."/>
            <person name="Aleksandrzak-Piekarczyk T."/>
            <person name="Szatraj K."/>
            <person name="Zielenkiewicz U."/>
            <person name="Pilsyk S."/>
            <person name="Malc E."/>
            <person name="Mieczkowski P."/>
            <person name="Kruszewska J.S."/>
            <person name="Biernat P."/>
            <person name="Pawlowska J."/>
        </authorList>
    </citation>
    <scope>NUCLEOTIDE SEQUENCE</scope>
    <source>
        <strain evidence="1">CBS 226.32</strain>
    </source>
</reference>
<gene>
    <name evidence="1" type="ORF">INT46_002308</name>
</gene>
<dbReference type="AlphaFoldDB" id="A0A8H7QM37"/>
<dbReference type="OrthoDB" id="2290427at2759"/>
<accession>A0A8H7QM37</accession>